<sequence>MGRFLSLVFLAALVTALRNTIIIAAEDLTSPKNITDGGGCVGLHCLVADDPLANLMVDPYGLGAMLLPLDNFVSGDTPDPNKNVKSACKYRDASSNNIWRVRGSPQGGVSGTFRQVLDHGIVYSYDPPDNFAVKCGHTGNITLENRIWVGDVDSKLFSIIEPQTGQGQPSVVVADAPTYPPVDHDLFGSARLSHSEFTYSFPLVTNGPKIIRLHFYPTSFGGNFEPNNSIFSVKVGNFTLLKNNNPSRYVVKNSQTISGEYCINVESGEWLNISFLPSTSHSDAYYAFINAIEVVSTPPFLYYSNPDGSGFKFVDHPGTFHKLLNNKALELFYRVNVGDITVPPGSDTGMFRNWDVDYPKFLRKQYPNSVSSNYTHEPIYKDNVAPNYTAPKDVYLTARSYGKDATEDYNVTWEFRVDSEFLYMVSNNLAGPNPEPLPRLSPPQQALLQNQSSKSSKTAIIIIAVVVVSCLVLASVIGIKVFWRRRRAPDTEESSCKTKRTEGSTLPSQLCRYFTITELRAATNNFDDVFIIGVGGFGNVYKGYIDDATPVAIKRLKPGSQQGVDEFLNEIGMLSQLRHIHLVSLIGYCNDGAEMILVYDFMQRGTLREYLYGCDNPPLSWKQRLEILLGAARGLQYLHAGAKHNIIHRDVKSTNILLDEKWVAKVSDFGLSKVGPTGTSTTHVSTVVKGSLGYLDPEYYKRQRLTLKSDVYSFGVVLLEVLCARPPLVRTLDKPKVSLADWFRRCNERGEILQMLDPYLRDSISGESLRSYCQLALSCLHDDGNQRPSMSDVVGALEFATQLVENAQDNKFDGTQVEKKSEEKPLLLPIHFVSDEGSTDVRFSSTDDSGSRVTTTSGSSEEQTLVPANVFSEIGNPRAR</sequence>
<dbReference type="Pfam" id="PF07714">
    <property type="entry name" value="PK_Tyr_Ser-Thr"/>
    <property type="match status" value="1"/>
</dbReference>
<feature type="binding site" evidence="12">
    <location>
        <position position="554"/>
    </location>
    <ligand>
        <name>ATP</name>
        <dbReference type="ChEBI" id="CHEBI:30616"/>
    </ligand>
</feature>
<dbReference type="SMART" id="SM00220">
    <property type="entry name" value="S_TKc"/>
    <property type="match status" value="1"/>
</dbReference>
<dbReference type="PROSITE" id="PS00108">
    <property type="entry name" value="PROTEIN_KINASE_ST"/>
    <property type="match status" value="1"/>
</dbReference>
<organism evidence="17 18">
    <name type="scientific">Clitoria ternatea</name>
    <name type="common">Butterfly pea</name>
    <dbReference type="NCBI Taxonomy" id="43366"/>
    <lineage>
        <taxon>Eukaryota</taxon>
        <taxon>Viridiplantae</taxon>
        <taxon>Streptophyta</taxon>
        <taxon>Embryophyta</taxon>
        <taxon>Tracheophyta</taxon>
        <taxon>Spermatophyta</taxon>
        <taxon>Magnoliopsida</taxon>
        <taxon>eudicotyledons</taxon>
        <taxon>Gunneridae</taxon>
        <taxon>Pentapetalae</taxon>
        <taxon>rosids</taxon>
        <taxon>fabids</taxon>
        <taxon>Fabales</taxon>
        <taxon>Fabaceae</taxon>
        <taxon>Papilionoideae</taxon>
        <taxon>50 kb inversion clade</taxon>
        <taxon>NPAAA clade</taxon>
        <taxon>indigoferoid/millettioid clade</taxon>
        <taxon>Phaseoleae</taxon>
        <taxon>Clitoria</taxon>
    </lineage>
</organism>
<dbReference type="GO" id="GO:0016020">
    <property type="term" value="C:membrane"/>
    <property type="evidence" value="ECO:0007669"/>
    <property type="project" value="UniProtKB-SubCell"/>
</dbReference>
<dbReference type="Gene3D" id="2.60.120.430">
    <property type="entry name" value="Galactose-binding lectin"/>
    <property type="match status" value="2"/>
</dbReference>
<feature type="compositionally biased region" description="Low complexity" evidence="13">
    <location>
        <begin position="844"/>
        <end position="860"/>
    </location>
</feature>
<dbReference type="InterPro" id="IPR000719">
    <property type="entry name" value="Prot_kinase_dom"/>
</dbReference>
<keyword evidence="8 12" id="KW-0067">ATP-binding</keyword>
<dbReference type="EMBL" id="JAYKXN010000004">
    <property type="protein sequence ID" value="KAK7295502.1"/>
    <property type="molecule type" value="Genomic_DNA"/>
</dbReference>
<evidence type="ECO:0000256" key="7">
    <source>
        <dbReference type="ARBA" id="ARBA00022777"/>
    </source>
</evidence>
<accession>A0AAN9PFT1</accession>
<keyword evidence="7" id="KW-0418">Kinase</keyword>
<dbReference type="FunFam" id="3.30.200.20:FF:000039">
    <property type="entry name" value="receptor-like protein kinase FERONIA"/>
    <property type="match status" value="1"/>
</dbReference>
<name>A0AAN9PFT1_CLITE</name>
<evidence type="ECO:0000256" key="6">
    <source>
        <dbReference type="ARBA" id="ARBA00022741"/>
    </source>
</evidence>
<evidence type="ECO:0000256" key="9">
    <source>
        <dbReference type="ARBA" id="ARBA00022989"/>
    </source>
</evidence>
<dbReference type="Gene3D" id="3.30.200.20">
    <property type="entry name" value="Phosphorylase Kinase, domain 1"/>
    <property type="match status" value="1"/>
</dbReference>
<evidence type="ECO:0000256" key="4">
    <source>
        <dbReference type="ARBA" id="ARBA00022692"/>
    </source>
</evidence>
<evidence type="ECO:0000256" key="15">
    <source>
        <dbReference type="SAM" id="SignalP"/>
    </source>
</evidence>
<evidence type="ECO:0000256" key="14">
    <source>
        <dbReference type="SAM" id="Phobius"/>
    </source>
</evidence>
<dbReference type="Gene3D" id="1.10.510.10">
    <property type="entry name" value="Transferase(Phosphotransferase) domain 1"/>
    <property type="match status" value="1"/>
</dbReference>
<evidence type="ECO:0000256" key="11">
    <source>
        <dbReference type="ARBA" id="ARBA00023180"/>
    </source>
</evidence>
<dbReference type="FunFam" id="2.60.120.430:FF:000003">
    <property type="entry name" value="FERONIA receptor-like kinase"/>
    <property type="match status" value="1"/>
</dbReference>
<dbReference type="FunFam" id="1.10.510.10:FF:000252">
    <property type="entry name" value="Receptor-like protein kinase FERONIA"/>
    <property type="match status" value="1"/>
</dbReference>
<dbReference type="AlphaFoldDB" id="A0AAN9PFT1"/>
<dbReference type="GO" id="GO:0005524">
    <property type="term" value="F:ATP binding"/>
    <property type="evidence" value="ECO:0007669"/>
    <property type="project" value="UniProtKB-UniRule"/>
</dbReference>
<dbReference type="PROSITE" id="PS00107">
    <property type="entry name" value="PROTEIN_KINASE_ATP"/>
    <property type="match status" value="1"/>
</dbReference>
<keyword evidence="18" id="KW-1185">Reference proteome</keyword>
<evidence type="ECO:0000256" key="5">
    <source>
        <dbReference type="ARBA" id="ARBA00022729"/>
    </source>
</evidence>
<evidence type="ECO:0000256" key="12">
    <source>
        <dbReference type="PROSITE-ProRule" id="PRU10141"/>
    </source>
</evidence>
<keyword evidence="9 14" id="KW-1133">Transmembrane helix</keyword>
<dbReference type="Pfam" id="PF12819">
    <property type="entry name" value="Malectin_like"/>
    <property type="match status" value="1"/>
</dbReference>
<feature type="domain" description="Protein kinase" evidence="16">
    <location>
        <begin position="526"/>
        <end position="800"/>
    </location>
</feature>
<feature type="chain" id="PRO_5042940058" description="Protein kinase domain-containing protein" evidence="15">
    <location>
        <begin position="17"/>
        <end position="880"/>
    </location>
</feature>
<evidence type="ECO:0000256" key="10">
    <source>
        <dbReference type="ARBA" id="ARBA00023136"/>
    </source>
</evidence>
<dbReference type="InterPro" id="IPR008271">
    <property type="entry name" value="Ser/Thr_kinase_AS"/>
</dbReference>
<keyword evidence="3" id="KW-0808">Transferase</keyword>
<dbReference type="PANTHER" id="PTHR47989:SF62">
    <property type="entry name" value="OS05G0423500 PROTEIN"/>
    <property type="match status" value="1"/>
</dbReference>
<keyword evidence="10 14" id="KW-0472">Membrane</keyword>
<reference evidence="17 18" key="1">
    <citation type="submission" date="2024-01" db="EMBL/GenBank/DDBJ databases">
        <title>The genomes of 5 underutilized Papilionoideae crops provide insights into root nodulation and disease resistance.</title>
        <authorList>
            <person name="Yuan L."/>
        </authorList>
    </citation>
    <scope>NUCLEOTIDE SEQUENCE [LARGE SCALE GENOMIC DNA]</scope>
    <source>
        <strain evidence="17">LY-2023</strain>
        <tissue evidence="17">Leaf</tissue>
    </source>
</reference>
<dbReference type="InterPro" id="IPR024788">
    <property type="entry name" value="Malectin-like_Carb-bd_dom"/>
</dbReference>
<comment type="subcellular location">
    <subcellularLocation>
        <location evidence="1">Membrane</location>
        <topology evidence="1">Single-pass type I membrane protein</topology>
    </subcellularLocation>
</comment>
<dbReference type="InterPro" id="IPR001245">
    <property type="entry name" value="Ser-Thr/Tyr_kinase_cat_dom"/>
</dbReference>
<dbReference type="InterPro" id="IPR017441">
    <property type="entry name" value="Protein_kinase_ATP_BS"/>
</dbReference>
<dbReference type="CDD" id="cd14066">
    <property type="entry name" value="STKc_IRAK"/>
    <property type="match status" value="1"/>
</dbReference>
<evidence type="ECO:0000256" key="3">
    <source>
        <dbReference type="ARBA" id="ARBA00022679"/>
    </source>
</evidence>
<dbReference type="Proteomes" id="UP001359559">
    <property type="component" value="Unassembled WGS sequence"/>
</dbReference>
<comment type="caution">
    <text evidence="17">The sequence shown here is derived from an EMBL/GenBank/DDBJ whole genome shotgun (WGS) entry which is preliminary data.</text>
</comment>
<evidence type="ECO:0000313" key="17">
    <source>
        <dbReference type="EMBL" id="KAK7295502.1"/>
    </source>
</evidence>
<dbReference type="PANTHER" id="PTHR47989">
    <property type="entry name" value="OS01G0750732 PROTEIN"/>
    <property type="match status" value="1"/>
</dbReference>
<keyword evidence="2" id="KW-0723">Serine/threonine-protein kinase</keyword>
<keyword evidence="6 12" id="KW-0547">Nucleotide-binding</keyword>
<dbReference type="GO" id="GO:0004674">
    <property type="term" value="F:protein serine/threonine kinase activity"/>
    <property type="evidence" value="ECO:0007669"/>
    <property type="project" value="UniProtKB-KW"/>
</dbReference>
<keyword evidence="11" id="KW-0325">Glycoprotein</keyword>
<dbReference type="InterPro" id="IPR011009">
    <property type="entry name" value="Kinase-like_dom_sf"/>
</dbReference>
<keyword evidence="4 14" id="KW-0812">Transmembrane</keyword>
<feature type="region of interest" description="Disordered" evidence="13">
    <location>
        <begin position="838"/>
        <end position="880"/>
    </location>
</feature>
<evidence type="ECO:0000313" key="18">
    <source>
        <dbReference type="Proteomes" id="UP001359559"/>
    </source>
</evidence>
<protein>
    <recommendedName>
        <fullName evidence="16">Protein kinase domain-containing protein</fullName>
    </recommendedName>
</protein>
<feature type="signal peptide" evidence="15">
    <location>
        <begin position="1"/>
        <end position="16"/>
    </location>
</feature>
<gene>
    <name evidence="17" type="ORF">RJT34_18411</name>
</gene>
<dbReference type="SUPFAM" id="SSF56112">
    <property type="entry name" value="Protein kinase-like (PK-like)"/>
    <property type="match status" value="1"/>
</dbReference>
<evidence type="ECO:0000256" key="13">
    <source>
        <dbReference type="SAM" id="MobiDB-lite"/>
    </source>
</evidence>
<evidence type="ECO:0000256" key="2">
    <source>
        <dbReference type="ARBA" id="ARBA00022527"/>
    </source>
</evidence>
<proteinExistence type="predicted"/>
<evidence type="ECO:0000256" key="8">
    <source>
        <dbReference type="ARBA" id="ARBA00022840"/>
    </source>
</evidence>
<keyword evidence="5 15" id="KW-0732">Signal</keyword>
<dbReference type="PROSITE" id="PS50011">
    <property type="entry name" value="PROTEIN_KINASE_DOM"/>
    <property type="match status" value="1"/>
</dbReference>
<evidence type="ECO:0000259" key="16">
    <source>
        <dbReference type="PROSITE" id="PS50011"/>
    </source>
</evidence>
<evidence type="ECO:0000256" key="1">
    <source>
        <dbReference type="ARBA" id="ARBA00004479"/>
    </source>
</evidence>
<feature type="transmembrane region" description="Helical" evidence="14">
    <location>
        <begin position="459"/>
        <end position="483"/>
    </location>
</feature>